<feature type="compositionally biased region" description="Low complexity" evidence="1">
    <location>
        <begin position="1248"/>
        <end position="1260"/>
    </location>
</feature>
<feature type="region of interest" description="Disordered" evidence="1">
    <location>
        <begin position="83"/>
        <end position="113"/>
    </location>
</feature>
<gene>
    <name evidence="2" type="ordered locus">BC1003_3626</name>
</gene>
<evidence type="ECO:0000256" key="1">
    <source>
        <dbReference type="SAM" id="MobiDB-lite"/>
    </source>
</evidence>
<proteinExistence type="predicted"/>
<feature type="region of interest" description="Disordered" evidence="1">
    <location>
        <begin position="15"/>
        <end position="46"/>
    </location>
</feature>
<evidence type="ECO:0000313" key="2">
    <source>
        <dbReference type="EMBL" id="ADN59567.1"/>
    </source>
</evidence>
<feature type="region of interest" description="Disordered" evidence="1">
    <location>
        <begin position="1245"/>
        <end position="1266"/>
    </location>
</feature>
<name>E1TI59_BURSG</name>
<feature type="compositionally biased region" description="Low complexity" evidence="1">
    <location>
        <begin position="315"/>
        <end position="338"/>
    </location>
</feature>
<feature type="region of interest" description="Disordered" evidence="1">
    <location>
        <begin position="301"/>
        <end position="338"/>
    </location>
</feature>
<dbReference type="EMBL" id="CP002218">
    <property type="protein sequence ID" value="ADN59567.1"/>
    <property type="molecule type" value="Genomic_DNA"/>
</dbReference>
<dbReference type="eggNOG" id="ENOG5033UFU">
    <property type="taxonomic scope" value="Bacteria"/>
</dbReference>
<sequence>MNFRLTALASLLPGRESAAASAAHPQQPDEAPQPQPDPSADSETPLSGLARLSDRVRHNPVTRTFRASNTTVTVLESTLSAAGSVANPAGDARFPRPPQRRPPQPAAAQAGEHPTSIENEHVMDVPEIAIGAHGAKLADASIARTTASLAAGDATRGALPVPKFMNPRAIRDTLRRLRNREANATAREWADTLDEHFMQPVIAVNRLFPVPANASREVADARQAAIDSLLDGLTLRRPRPAQADPTLPLTVDRLPQECVVPVADALAEASGGDPALAARILHRLQQPLDIGGLSGVSAIGDTSSTRDTAGTAENSGISGTSDASGTSGTSNTSNTSNTTTIRAAPAQHPSQAAPADLEQRAWRCAQNLAHARCAALEGLLRLQYGDSARHAERGNGMAARLVVYLQAAHKLRSMDADLGATPADLNDDAAYRMFIEDPYARHALLALDAARRLPPDAASVHDTGDCEIEAITAYRLWQMGFDESGPGSDLERAAQLLFDGGTTWVARGAERQARKDRALGPIDGAPPAQRFAQARARVGLAVHDVPRAFGRNRTPIDTSSLLGADTPFFDTTRGQYDSALIAAREALLDYSNEQLPCAATPGRMLTHALNAQRLQAWTDARPDVPAHAKPRELQKRRPESFALGRREARRMWDAARARVAGLRVEGDQRTQRNVERALRMFDDPQRRRRFVDDVTSSGFTLAALERCFNASGMAADHPVRAQPAQRNLQAAHDLLDNPGIAPLQRITTHNLREQHLALMAQNIPGTGFTSYDGNALGIDASAWGNLPARLLVSAGPIVTVLGGRDSMYSIGTAYEGGQMMFGTRSRVNGTLGAQGFVGATLDVAGVAGMAGAWAASSVGGYLAREESVVLRARRLAPTPATAELEAELWHKDSQQMVNAYWDAAEQAQTPDEFMQILAAGIADNERISLSSQNNNATTVTATPLTVGGVARANVPGANSPERVGAYAGVSSGVTLYSAADLKESGALASTIGATAVQGTLSASAGTQFAPRALMLGDGAGEVGSVSPGAKTLASAAVEATPFGRSSFVFAMRDNRGFVAEYTMQDRMFRNADDWARSVRANPAWLQGIGAQRLQQVIEQTQLESSGEFSFGERWVIADEYVPRLNQYLTLSNQLRARLDDASPPAPTRAERALIEARLRVLERKMQRTFEDPSAWRPLGLFGLREVSRSSSQGWKYGVRASHEQSRIGRSLTFWTPVSEPELESTGTAGGSVATRSLASEMNEAQKLAGAGAAGSAASSAGPGGGV</sequence>
<reference evidence="2" key="1">
    <citation type="submission" date="2010-09" db="EMBL/GenBank/DDBJ databases">
        <title>Complete sequence of chromosome2 of Burkholderia sp. CCGE1003.</title>
        <authorList>
            <consortium name="US DOE Joint Genome Institute"/>
            <person name="Lucas S."/>
            <person name="Copeland A."/>
            <person name="Lapidus A."/>
            <person name="Cheng J.-F."/>
            <person name="Bruce D."/>
            <person name="Goodwin L."/>
            <person name="Pitluck S."/>
            <person name="Daligault H."/>
            <person name="Davenport K."/>
            <person name="Detter J.C."/>
            <person name="Han C."/>
            <person name="Tapia R."/>
            <person name="Land M."/>
            <person name="Hauser L."/>
            <person name="Jeffries C."/>
            <person name="Kyrpides N."/>
            <person name="Ivanova N."/>
            <person name="Ovchinnikova G."/>
            <person name="Martinez-Romero E."/>
            <person name="Rogel M.A."/>
            <person name="Auchtung J."/>
            <person name="Tiedje J.M."/>
            <person name="Woyke T."/>
        </authorList>
    </citation>
    <scope>NUCLEOTIDE SEQUENCE</scope>
    <source>
        <strain evidence="2">CCGE1003</strain>
    </source>
</reference>
<feature type="compositionally biased region" description="Polar residues" evidence="1">
    <location>
        <begin position="301"/>
        <end position="314"/>
    </location>
</feature>
<accession>E1TI59</accession>
<dbReference type="HOGENOM" id="CLU_271455_0_0_4"/>
<dbReference type="KEGG" id="bgf:BC1003_3626"/>
<feature type="compositionally biased region" description="Pro residues" evidence="1">
    <location>
        <begin position="95"/>
        <end position="105"/>
    </location>
</feature>
<feature type="compositionally biased region" description="Low complexity" evidence="1">
    <location>
        <begin position="17"/>
        <end position="30"/>
    </location>
</feature>
<organism evidence="2">
    <name type="scientific">Burkholderia sp. (strain CCGE1003)</name>
    <dbReference type="NCBI Taxonomy" id="640512"/>
    <lineage>
        <taxon>Bacteria</taxon>
        <taxon>Pseudomonadati</taxon>
        <taxon>Pseudomonadota</taxon>
        <taxon>Betaproteobacteria</taxon>
        <taxon>Burkholderiales</taxon>
        <taxon>Burkholderiaceae</taxon>
        <taxon>Burkholderia</taxon>
    </lineage>
</organism>
<protein>
    <submittedName>
        <fullName evidence="2">Uncharacterized protein</fullName>
    </submittedName>
</protein>
<dbReference type="AlphaFoldDB" id="E1TI59"/>